<comment type="caution">
    <text evidence="2">The sequence shown here is derived from an EMBL/GenBank/DDBJ whole genome shotgun (WGS) entry which is preliminary data.</text>
</comment>
<reference evidence="2" key="1">
    <citation type="submission" date="2020-08" db="EMBL/GenBank/DDBJ databases">
        <title>Spodoptera exigua strain:BAW_Kor-Di-RS1 Genome sequencing and assembly.</title>
        <authorList>
            <person name="Kim J."/>
            <person name="Nam H.Y."/>
            <person name="Kwon M."/>
            <person name="Choi J.H."/>
            <person name="Cho S.R."/>
            <person name="Kim G.-H."/>
        </authorList>
    </citation>
    <scope>NUCLEOTIDE SEQUENCE</scope>
    <source>
        <strain evidence="2">BAW_Kor-Di-RS1</strain>
        <tissue evidence="2">Whole-body</tissue>
    </source>
</reference>
<feature type="compositionally biased region" description="Basic and acidic residues" evidence="1">
    <location>
        <begin position="96"/>
        <end position="107"/>
    </location>
</feature>
<protein>
    <submittedName>
        <fullName evidence="2">Uncharacterized protein</fullName>
    </submittedName>
</protein>
<proteinExistence type="predicted"/>
<dbReference type="AlphaFoldDB" id="A0A835G6D8"/>
<evidence type="ECO:0000256" key="1">
    <source>
        <dbReference type="SAM" id="MobiDB-lite"/>
    </source>
</evidence>
<name>A0A835G6D8_SPOEX</name>
<gene>
    <name evidence="2" type="ORF">HW555_011804</name>
</gene>
<keyword evidence="3" id="KW-1185">Reference proteome</keyword>
<sequence>MPIGKLEPFSLSSKQWPAYIRRVNQYILLNDVKDNLKVPMLITVVGESTYALMCDLCSPDFPENKTYEELVKLVADHLEPQRSEIAERHVFRLRRQREGEPLAERGRTRGARNTASAAGAPGAASTGRAASTDCAARPSNGGSAARAG</sequence>
<evidence type="ECO:0000313" key="2">
    <source>
        <dbReference type="EMBL" id="KAF9408536.1"/>
    </source>
</evidence>
<evidence type="ECO:0000313" key="3">
    <source>
        <dbReference type="Proteomes" id="UP000648187"/>
    </source>
</evidence>
<accession>A0A835G6D8</accession>
<organism evidence="2 3">
    <name type="scientific">Spodoptera exigua</name>
    <name type="common">Beet armyworm</name>
    <name type="synonym">Noctua fulgens</name>
    <dbReference type="NCBI Taxonomy" id="7107"/>
    <lineage>
        <taxon>Eukaryota</taxon>
        <taxon>Metazoa</taxon>
        <taxon>Ecdysozoa</taxon>
        <taxon>Arthropoda</taxon>
        <taxon>Hexapoda</taxon>
        <taxon>Insecta</taxon>
        <taxon>Pterygota</taxon>
        <taxon>Neoptera</taxon>
        <taxon>Endopterygota</taxon>
        <taxon>Lepidoptera</taxon>
        <taxon>Glossata</taxon>
        <taxon>Ditrysia</taxon>
        <taxon>Noctuoidea</taxon>
        <taxon>Noctuidae</taxon>
        <taxon>Amphipyrinae</taxon>
        <taxon>Spodoptera</taxon>
    </lineage>
</organism>
<dbReference type="EMBL" id="JACKWZ010000377">
    <property type="protein sequence ID" value="KAF9408536.1"/>
    <property type="molecule type" value="Genomic_DNA"/>
</dbReference>
<feature type="compositionally biased region" description="Low complexity" evidence="1">
    <location>
        <begin position="111"/>
        <end position="132"/>
    </location>
</feature>
<dbReference type="Proteomes" id="UP000648187">
    <property type="component" value="Unassembled WGS sequence"/>
</dbReference>
<feature type="region of interest" description="Disordered" evidence="1">
    <location>
        <begin position="96"/>
        <end position="148"/>
    </location>
</feature>